<name>A0A368L153_9BURK</name>
<evidence type="ECO:0000256" key="2">
    <source>
        <dbReference type="ARBA" id="ARBA00007379"/>
    </source>
</evidence>
<evidence type="ECO:0000256" key="11">
    <source>
        <dbReference type="ARBA" id="ARBA00023306"/>
    </source>
</evidence>
<feature type="domain" description="FtsX extracellular" evidence="15">
    <location>
        <begin position="62"/>
        <end position="158"/>
    </location>
</feature>
<evidence type="ECO:0000256" key="13">
    <source>
        <dbReference type="SAM" id="Phobius"/>
    </source>
</evidence>
<feature type="transmembrane region" description="Helical" evidence="13">
    <location>
        <begin position="226"/>
        <end position="249"/>
    </location>
</feature>
<dbReference type="AlphaFoldDB" id="A0A368L153"/>
<comment type="subcellular location">
    <subcellularLocation>
        <location evidence="1">Cell inner membrane</location>
        <topology evidence="1">Multi-pass membrane protein</topology>
    </subcellularLocation>
</comment>
<proteinExistence type="inferred from homology"/>
<sequence length="303" mass="32849">MSVWLRQHRSALVDTWQRLLRQPTGFILNVLVLASAFVLPVAGFTVIENLRPLTHKITTEPEISLFMRNDASRAQVQQTESQLRSLSELTQVTYVPREKALAQLKAQSDMADVLNALPSNPLPDAFIVQPRQHAAGENSARLEELAQTLRGWPGVEHVQLDSAWVKRMDALLHLARLALVGLASILALAAIAVVFNTIRLQVLLARDEIEVMRLIGATDSFIRRPFFYLGTAQGILAGASAWGLTAAALGPLNQALATLVQLYAAEFQFAPLGGVATLALLACCGGLGWIGAGLSVGKYLSTR</sequence>
<dbReference type="PANTHER" id="PTHR47755">
    <property type="entry name" value="CELL DIVISION PROTEIN FTSX"/>
    <property type="match status" value="1"/>
</dbReference>
<dbReference type="GO" id="GO:0032153">
    <property type="term" value="C:cell division site"/>
    <property type="evidence" value="ECO:0007669"/>
    <property type="project" value="TreeGrafter"/>
</dbReference>
<evidence type="ECO:0000256" key="10">
    <source>
        <dbReference type="ARBA" id="ARBA00023136"/>
    </source>
</evidence>
<keyword evidence="7 12" id="KW-0132">Cell division</keyword>
<dbReference type="InterPro" id="IPR004513">
    <property type="entry name" value="FtsX"/>
</dbReference>
<evidence type="ECO:0000313" key="17">
    <source>
        <dbReference type="Proteomes" id="UP000252357"/>
    </source>
</evidence>
<evidence type="ECO:0000256" key="3">
    <source>
        <dbReference type="ARBA" id="ARBA00011160"/>
    </source>
</evidence>
<dbReference type="EMBL" id="QPGB01000004">
    <property type="protein sequence ID" value="RCS57167.1"/>
    <property type="molecule type" value="Genomic_DNA"/>
</dbReference>
<evidence type="ECO:0000259" key="15">
    <source>
        <dbReference type="Pfam" id="PF18075"/>
    </source>
</evidence>
<organism evidence="16 17">
    <name type="scientific">Parvibium lacunae</name>
    <dbReference type="NCBI Taxonomy" id="1888893"/>
    <lineage>
        <taxon>Bacteria</taxon>
        <taxon>Pseudomonadati</taxon>
        <taxon>Pseudomonadota</taxon>
        <taxon>Betaproteobacteria</taxon>
        <taxon>Burkholderiales</taxon>
        <taxon>Alcaligenaceae</taxon>
        <taxon>Parvibium</taxon>
    </lineage>
</organism>
<dbReference type="Pfam" id="PF02687">
    <property type="entry name" value="FtsX"/>
    <property type="match status" value="1"/>
</dbReference>
<evidence type="ECO:0000313" key="16">
    <source>
        <dbReference type="EMBL" id="RCS57167.1"/>
    </source>
</evidence>
<keyword evidence="17" id="KW-1185">Reference proteome</keyword>
<comment type="caution">
    <text evidence="16">The sequence shown here is derived from an EMBL/GenBank/DDBJ whole genome shotgun (WGS) entry which is preliminary data.</text>
</comment>
<keyword evidence="6 12" id="KW-0997">Cell inner membrane</keyword>
<keyword evidence="9 13" id="KW-1133">Transmembrane helix</keyword>
<feature type="domain" description="ABC3 transporter permease C-terminal" evidence="14">
    <location>
        <begin position="182"/>
        <end position="284"/>
    </location>
</feature>
<evidence type="ECO:0000259" key="14">
    <source>
        <dbReference type="Pfam" id="PF02687"/>
    </source>
</evidence>
<evidence type="ECO:0000256" key="12">
    <source>
        <dbReference type="PIRNR" id="PIRNR003097"/>
    </source>
</evidence>
<gene>
    <name evidence="16" type="ORF">DU000_09285</name>
</gene>
<dbReference type="InterPro" id="IPR047590">
    <property type="entry name" value="FtsX_proteobact-type"/>
</dbReference>
<keyword evidence="5 12" id="KW-1003">Cell membrane</keyword>
<evidence type="ECO:0000256" key="4">
    <source>
        <dbReference type="ARBA" id="ARBA00021907"/>
    </source>
</evidence>
<dbReference type="InterPro" id="IPR040690">
    <property type="entry name" value="FtsX_ECD"/>
</dbReference>
<reference evidence="16 17" key="1">
    <citation type="journal article" date="2018" name="Int. J. Syst. Evol. Microbiol.">
        <title>Parvibium lacunae gen. nov., sp. nov., a new member of the family Alcaligenaceae isolated from a freshwater pond.</title>
        <authorList>
            <person name="Chen W.M."/>
            <person name="Xie P.B."/>
            <person name="Hsu M.Y."/>
            <person name="Sheu S.Y."/>
        </authorList>
    </citation>
    <scope>NUCLEOTIDE SEQUENCE [LARGE SCALE GENOMIC DNA]</scope>
    <source>
        <strain evidence="16 17">KMB9</strain>
    </source>
</reference>
<dbReference type="OrthoDB" id="9813411at2"/>
<dbReference type="PANTHER" id="PTHR47755:SF1">
    <property type="entry name" value="CELL DIVISION PROTEIN FTSX"/>
    <property type="match status" value="1"/>
</dbReference>
<feature type="transmembrane region" description="Helical" evidence="13">
    <location>
        <begin position="177"/>
        <end position="205"/>
    </location>
</feature>
<keyword evidence="10 12" id="KW-0472">Membrane</keyword>
<feature type="transmembrane region" description="Helical" evidence="13">
    <location>
        <begin position="269"/>
        <end position="294"/>
    </location>
</feature>
<dbReference type="Pfam" id="PF18075">
    <property type="entry name" value="FtsX_ECD"/>
    <property type="match status" value="1"/>
</dbReference>
<evidence type="ECO:0000256" key="6">
    <source>
        <dbReference type="ARBA" id="ARBA00022519"/>
    </source>
</evidence>
<dbReference type="Proteomes" id="UP000252357">
    <property type="component" value="Unassembled WGS sequence"/>
</dbReference>
<protein>
    <recommendedName>
        <fullName evidence="4 12">Cell division protein FtsX</fullName>
    </recommendedName>
</protein>
<comment type="similarity">
    <text evidence="2 12">Belongs to the ABC-4 integral membrane protein family. FtsX subfamily.</text>
</comment>
<dbReference type="GO" id="GO:0051301">
    <property type="term" value="P:cell division"/>
    <property type="evidence" value="ECO:0007669"/>
    <property type="project" value="UniProtKB-KW"/>
</dbReference>
<evidence type="ECO:0000256" key="9">
    <source>
        <dbReference type="ARBA" id="ARBA00022989"/>
    </source>
</evidence>
<dbReference type="PIRSF" id="PIRSF003097">
    <property type="entry name" value="FtsX"/>
    <property type="match status" value="1"/>
</dbReference>
<keyword evidence="8 13" id="KW-0812">Transmembrane</keyword>
<comment type="subunit">
    <text evidence="3">Forms a membrane-associated complex with FtsE.</text>
</comment>
<evidence type="ECO:0000256" key="8">
    <source>
        <dbReference type="ARBA" id="ARBA00022692"/>
    </source>
</evidence>
<comment type="function">
    <text evidence="12">Part of the ABC transporter FtsEX involved in cellular division.</text>
</comment>
<dbReference type="GO" id="GO:0005886">
    <property type="term" value="C:plasma membrane"/>
    <property type="evidence" value="ECO:0007669"/>
    <property type="project" value="UniProtKB-SubCell"/>
</dbReference>
<dbReference type="InterPro" id="IPR003838">
    <property type="entry name" value="ABC3_permease_C"/>
</dbReference>
<dbReference type="NCBIfam" id="TIGR00439">
    <property type="entry name" value="FtsX_Gneg"/>
    <property type="match status" value="1"/>
</dbReference>
<evidence type="ECO:0000256" key="7">
    <source>
        <dbReference type="ARBA" id="ARBA00022618"/>
    </source>
</evidence>
<accession>A0A368L153</accession>
<keyword evidence="11 12" id="KW-0131">Cell cycle</keyword>
<dbReference type="Gene3D" id="3.30.70.3040">
    <property type="match status" value="1"/>
</dbReference>
<evidence type="ECO:0000256" key="5">
    <source>
        <dbReference type="ARBA" id="ARBA00022475"/>
    </source>
</evidence>
<feature type="transmembrane region" description="Helical" evidence="13">
    <location>
        <begin position="26"/>
        <end position="47"/>
    </location>
</feature>
<evidence type="ECO:0000256" key="1">
    <source>
        <dbReference type="ARBA" id="ARBA00004429"/>
    </source>
</evidence>